<dbReference type="Proteomes" id="UP001056648">
    <property type="component" value="Chromosome 2"/>
</dbReference>
<sequence length="280" mass="29594">MAPAPDAGHPEPPEDARREAGPQRAGRDAGTDTGSDASPAANAGTGSRTGNKRSLSAGGYLRARAVESNEIAPSAIAREQAMRRWQGGAAPDTVPFSADLSGTPEEAALAARRAAARRRRLRWAIGAAALATLLALLAAALLWRTELAARAPALRPWLEAACAPMGCRVPPAQQLAALRIDGSQLQMPAAGSDDYLLTMTLRNESRALVALPAIELVLTDAQDRPLQRLVLMPADYLPAAQRTRDPDGAAGLQAGAELPLQVRFRTRQAADNYRVSVFYP</sequence>
<protein>
    <submittedName>
        <fullName evidence="3">DUF3426 domain-containing protein</fullName>
    </submittedName>
</protein>
<name>A0ABY4VUG5_9BURK</name>
<feature type="region of interest" description="Disordered" evidence="1">
    <location>
        <begin position="1"/>
        <end position="55"/>
    </location>
</feature>
<evidence type="ECO:0000313" key="3">
    <source>
        <dbReference type="EMBL" id="USE80598.1"/>
    </source>
</evidence>
<feature type="transmembrane region" description="Helical" evidence="2">
    <location>
        <begin position="121"/>
        <end position="143"/>
    </location>
</feature>
<keyword evidence="2" id="KW-0472">Membrane</keyword>
<dbReference type="EMBL" id="CP098736">
    <property type="protein sequence ID" value="USE80598.1"/>
    <property type="molecule type" value="Genomic_DNA"/>
</dbReference>
<evidence type="ECO:0000256" key="1">
    <source>
        <dbReference type="SAM" id="MobiDB-lite"/>
    </source>
</evidence>
<keyword evidence="4" id="KW-1185">Reference proteome</keyword>
<evidence type="ECO:0000313" key="4">
    <source>
        <dbReference type="Proteomes" id="UP001056648"/>
    </source>
</evidence>
<accession>A0ABY4VUG5</accession>
<dbReference type="Pfam" id="PF11906">
    <property type="entry name" value="DUF3426"/>
    <property type="match status" value="1"/>
</dbReference>
<keyword evidence="2" id="KW-0812">Transmembrane</keyword>
<keyword evidence="2" id="KW-1133">Transmembrane helix</keyword>
<feature type="compositionally biased region" description="Basic and acidic residues" evidence="1">
    <location>
        <begin position="8"/>
        <end position="30"/>
    </location>
</feature>
<evidence type="ECO:0000256" key="2">
    <source>
        <dbReference type="SAM" id="Phobius"/>
    </source>
</evidence>
<dbReference type="InterPro" id="IPR021834">
    <property type="entry name" value="DUF3426"/>
</dbReference>
<organism evidence="3 4">
    <name type="scientific">Cupriavidus gilardii</name>
    <dbReference type="NCBI Taxonomy" id="82541"/>
    <lineage>
        <taxon>Bacteria</taxon>
        <taxon>Pseudomonadati</taxon>
        <taxon>Pseudomonadota</taxon>
        <taxon>Betaproteobacteria</taxon>
        <taxon>Burkholderiales</taxon>
        <taxon>Burkholderiaceae</taxon>
        <taxon>Cupriavidus</taxon>
    </lineage>
</organism>
<proteinExistence type="predicted"/>
<dbReference type="RefSeq" id="WP_252253428.1">
    <property type="nucleotide sequence ID" value="NZ_CP098736.1"/>
</dbReference>
<reference evidence="3" key="1">
    <citation type="submission" date="2022-06" db="EMBL/GenBank/DDBJ databases">
        <title>Complete genome sequence and characterization of Cupriavidus gilardii QJ1 isolated from contaminating cells.</title>
        <authorList>
            <person name="Qi J."/>
        </authorList>
    </citation>
    <scope>NUCLEOTIDE SEQUENCE</scope>
    <source>
        <strain evidence="3">QJ1</strain>
    </source>
</reference>
<feature type="compositionally biased region" description="Polar residues" evidence="1">
    <location>
        <begin position="44"/>
        <end position="54"/>
    </location>
</feature>
<gene>
    <name evidence="3" type="ORF">NDR89_12605</name>
</gene>